<dbReference type="Pfam" id="PF00460">
    <property type="entry name" value="Flg_bb_rod"/>
    <property type="match status" value="1"/>
</dbReference>
<evidence type="ECO:0000256" key="6">
    <source>
        <dbReference type="PIRNR" id="PIRNR002889"/>
    </source>
</evidence>
<comment type="caution">
    <text evidence="9">The sequence shown here is derived from an EMBL/GenBank/DDBJ whole genome shotgun (WGS) entry which is preliminary data.</text>
</comment>
<dbReference type="GO" id="GO:0030694">
    <property type="term" value="C:bacterial-type flagellum basal body, rod"/>
    <property type="evidence" value="ECO:0007669"/>
    <property type="project" value="InterPro"/>
</dbReference>
<keyword evidence="9" id="KW-0966">Cell projection</keyword>
<feature type="region of interest" description="Disordered" evidence="7">
    <location>
        <begin position="56"/>
        <end position="83"/>
    </location>
</feature>
<keyword evidence="9" id="KW-0969">Cilium</keyword>
<evidence type="ECO:0000256" key="2">
    <source>
        <dbReference type="ARBA" id="ARBA00009677"/>
    </source>
</evidence>
<comment type="function">
    <text evidence="5 6">Structural component of flagellum, the bacterial motility apparatus. Part of the rod structure of flagellar basal body.</text>
</comment>
<dbReference type="PANTHER" id="PTHR30435:SF12">
    <property type="entry name" value="FLAGELLAR BASAL BODY ROD PROTEIN FLGB"/>
    <property type="match status" value="1"/>
</dbReference>
<comment type="subcellular location">
    <subcellularLocation>
        <location evidence="1 6">Bacterial flagellum basal body</location>
    </subcellularLocation>
</comment>
<dbReference type="EMBL" id="JZWI01000030">
    <property type="protein sequence ID" value="KLN53809.1"/>
    <property type="molecule type" value="Genomic_DNA"/>
</dbReference>
<dbReference type="PATRIC" id="fig|34073.19.peg.5262"/>
<keyword evidence="9" id="KW-0282">Flagellum</keyword>
<reference evidence="9 10" key="1">
    <citation type="submission" date="2015-03" db="EMBL/GenBank/DDBJ databases">
        <title>Genome sequence of Variovorax paradoxus TBEA6.</title>
        <authorList>
            <person name="Poehlein A."/>
            <person name="Schuldes J."/>
            <person name="Wuebbeler J.H."/>
            <person name="Hiessl S."/>
            <person name="Steinbuechel A."/>
            <person name="Daniel R."/>
        </authorList>
    </citation>
    <scope>NUCLEOTIDE SEQUENCE [LARGE SCALE GENOMIC DNA]</scope>
    <source>
        <strain evidence="9 10">TBEA6</strain>
    </source>
</reference>
<proteinExistence type="inferred from homology"/>
<evidence type="ECO:0000256" key="7">
    <source>
        <dbReference type="SAM" id="MobiDB-lite"/>
    </source>
</evidence>
<name>A0A0H2LUA5_VARPD</name>
<dbReference type="Proteomes" id="UP000035170">
    <property type="component" value="Unassembled WGS sequence"/>
</dbReference>
<dbReference type="InterPro" id="IPR001444">
    <property type="entry name" value="Flag_bb_rod_N"/>
</dbReference>
<evidence type="ECO:0000256" key="4">
    <source>
        <dbReference type="ARBA" id="ARBA00023143"/>
    </source>
</evidence>
<feature type="domain" description="Flagellar basal body rod protein N-terminal" evidence="8">
    <location>
        <begin position="9"/>
        <end position="39"/>
    </location>
</feature>
<dbReference type="PANTHER" id="PTHR30435">
    <property type="entry name" value="FLAGELLAR PROTEIN"/>
    <property type="match status" value="1"/>
</dbReference>
<dbReference type="PIRSF" id="PIRSF002889">
    <property type="entry name" value="Rod_FlgB"/>
    <property type="match status" value="1"/>
</dbReference>
<evidence type="ECO:0000313" key="10">
    <source>
        <dbReference type="Proteomes" id="UP000035170"/>
    </source>
</evidence>
<dbReference type="GO" id="GO:0071973">
    <property type="term" value="P:bacterial-type flagellum-dependent cell motility"/>
    <property type="evidence" value="ECO:0007669"/>
    <property type="project" value="InterPro"/>
</dbReference>
<accession>A0A0H2LUA5</accession>
<evidence type="ECO:0000259" key="8">
    <source>
        <dbReference type="Pfam" id="PF00460"/>
    </source>
</evidence>
<evidence type="ECO:0000313" key="9">
    <source>
        <dbReference type="EMBL" id="KLN53809.1"/>
    </source>
</evidence>
<organism evidence="9 10">
    <name type="scientific">Variovorax paradoxus</name>
    <dbReference type="NCBI Taxonomy" id="34073"/>
    <lineage>
        <taxon>Bacteria</taxon>
        <taxon>Pseudomonadati</taxon>
        <taxon>Pseudomonadota</taxon>
        <taxon>Betaproteobacteria</taxon>
        <taxon>Burkholderiales</taxon>
        <taxon>Comamonadaceae</taxon>
        <taxon>Variovorax</taxon>
    </lineage>
</organism>
<dbReference type="AlphaFoldDB" id="A0A0H2LUA5"/>
<dbReference type="InterPro" id="IPR006300">
    <property type="entry name" value="FlgB"/>
</dbReference>
<gene>
    <name evidence="9" type="primary">flgB</name>
    <name evidence="9" type="ORF">VPARA_51420</name>
</gene>
<keyword evidence="10" id="KW-1185">Reference proteome</keyword>
<evidence type="ECO:0000256" key="5">
    <source>
        <dbReference type="ARBA" id="ARBA00024934"/>
    </source>
</evidence>
<evidence type="ECO:0000256" key="1">
    <source>
        <dbReference type="ARBA" id="ARBA00004117"/>
    </source>
</evidence>
<evidence type="ECO:0000256" key="3">
    <source>
        <dbReference type="ARBA" id="ARBA00014376"/>
    </source>
</evidence>
<dbReference type="RefSeq" id="WP_021008878.1">
    <property type="nucleotide sequence ID" value="NZ_JZWI01000030.1"/>
</dbReference>
<dbReference type="NCBIfam" id="TIGR01396">
    <property type="entry name" value="FlgB"/>
    <property type="match status" value="1"/>
</dbReference>
<sequence length="135" mass="14938">MIDKLDAALRFNREALNLRAQRQEVLAANIAHADTPNYKARDFDFASRLTQAVEHGRASQPVQMAATSSRHIQADAPPSMPERDLLYRVPSQSSIDGNTVEMDAERINFADNALRYEANLTVVSAKIKSLLSAAQ</sequence>
<comment type="similarity">
    <text evidence="2 6">Belongs to the flagella basal body rod proteins family.</text>
</comment>
<protein>
    <recommendedName>
        <fullName evidence="3 6">Flagellar basal body rod protein FlgB</fullName>
    </recommendedName>
</protein>
<keyword evidence="4 6" id="KW-0975">Bacterial flagellum</keyword>
<comment type="subunit">
    <text evidence="6">The basal body constitutes a major portion of the flagellar organelle and consists of a number of rings mounted on a central rod.</text>
</comment>
<feature type="compositionally biased region" description="Polar residues" evidence="7">
    <location>
        <begin position="60"/>
        <end position="71"/>
    </location>
</feature>